<sequence>MKLGLMHAAMVASLMTNEARASPAGPGVEYQVRPPTGSGGNAGRQPKDDCDDLRPNYIRHPYGNDKGHHASQPDFGSFFYGSSVYSPNFGSRFYGSSSYDRNYGGRFPGSVSHSQDYGSGYQGRPDHARMYVHRPGVPDYGTSSGSGLARDYTRESRLPASSSGGPSHPPPSHPTPPPAGGARGPNKWYDLHKFHGANDQGTFEHKQGKGVVNGQPFAFNHKHDHGGPQSAAQAKAGGDFKFDYADAKGADHPDHFKHDHRWGHGEKKHFQNGAESGVKTTSGHTEVSSSGTHKGTPGNGSSSSETHTVQSVTENTTTQVPAGDGQQKQVANATQKSASENSAQVSTVSGKSADGSVTSSHSSSSSSQSSSSSVSVSEKKRR</sequence>
<proteinExistence type="predicted"/>
<reference evidence="3" key="1">
    <citation type="submission" date="2022-07" db="EMBL/GenBank/DDBJ databases">
        <title>Phylogenomic reconstructions and comparative analyses of Kickxellomycotina fungi.</title>
        <authorList>
            <person name="Reynolds N.K."/>
            <person name="Stajich J.E."/>
            <person name="Barry K."/>
            <person name="Grigoriev I.V."/>
            <person name="Crous P."/>
            <person name="Smith M.E."/>
        </authorList>
    </citation>
    <scope>NUCLEOTIDE SEQUENCE</scope>
    <source>
        <strain evidence="3">RSA 861</strain>
    </source>
</reference>
<protein>
    <submittedName>
        <fullName evidence="3">Uncharacterized protein</fullName>
    </submittedName>
</protein>
<keyword evidence="2" id="KW-0732">Signal</keyword>
<dbReference type="Proteomes" id="UP001150569">
    <property type="component" value="Unassembled WGS sequence"/>
</dbReference>
<feature type="compositionally biased region" description="Basic and acidic residues" evidence="1">
    <location>
        <begin position="45"/>
        <end position="54"/>
    </location>
</feature>
<accession>A0A9W8DWY7</accession>
<dbReference type="EMBL" id="JANBPT010000423">
    <property type="protein sequence ID" value="KAJ1921291.1"/>
    <property type="molecule type" value="Genomic_DNA"/>
</dbReference>
<feature type="compositionally biased region" description="Low complexity" evidence="1">
    <location>
        <begin position="356"/>
        <end position="376"/>
    </location>
</feature>
<name>A0A9W8DWY7_9FUNG</name>
<feature type="region of interest" description="Disordered" evidence="1">
    <location>
        <begin position="20"/>
        <end position="69"/>
    </location>
</feature>
<dbReference type="AlphaFoldDB" id="A0A9W8DWY7"/>
<comment type="caution">
    <text evidence="3">The sequence shown here is derived from an EMBL/GenBank/DDBJ whole genome shotgun (WGS) entry which is preliminary data.</text>
</comment>
<feature type="region of interest" description="Disordered" evidence="1">
    <location>
        <begin position="109"/>
        <end position="188"/>
    </location>
</feature>
<feature type="compositionally biased region" description="Pro residues" evidence="1">
    <location>
        <begin position="167"/>
        <end position="179"/>
    </location>
</feature>
<gene>
    <name evidence="3" type="ORF">IWQ60_006813</name>
</gene>
<feature type="region of interest" description="Disordered" evidence="1">
    <location>
        <begin position="251"/>
        <end position="382"/>
    </location>
</feature>
<evidence type="ECO:0000256" key="1">
    <source>
        <dbReference type="SAM" id="MobiDB-lite"/>
    </source>
</evidence>
<feature type="chain" id="PRO_5040945145" evidence="2">
    <location>
        <begin position="22"/>
        <end position="382"/>
    </location>
</feature>
<keyword evidence="4" id="KW-1185">Reference proteome</keyword>
<feature type="signal peptide" evidence="2">
    <location>
        <begin position="1"/>
        <end position="21"/>
    </location>
</feature>
<evidence type="ECO:0000256" key="2">
    <source>
        <dbReference type="SAM" id="SignalP"/>
    </source>
</evidence>
<feature type="compositionally biased region" description="Polar residues" evidence="1">
    <location>
        <begin position="278"/>
        <end position="350"/>
    </location>
</feature>
<feature type="compositionally biased region" description="Basic and acidic residues" evidence="1">
    <location>
        <begin position="251"/>
        <end position="269"/>
    </location>
</feature>
<evidence type="ECO:0000313" key="4">
    <source>
        <dbReference type="Proteomes" id="UP001150569"/>
    </source>
</evidence>
<organism evidence="3 4">
    <name type="scientific">Tieghemiomyces parasiticus</name>
    <dbReference type="NCBI Taxonomy" id="78921"/>
    <lineage>
        <taxon>Eukaryota</taxon>
        <taxon>Fungi</taxon>
        <taxon>Fungi incertae sedis</taxon>
        <taxon>Zoopagomycota</taxon>
        <taxon>Kickxellomycotina</taxon>
        <taxon>Dimargaritomycetes</taxon>
        <taxon>Dimargaritales</taxon>
        <taxon>Dimargaritaceae</taxon>
        <taxon>Tieghemiomyces</taxon>
    </lineage>
</organism>
<evidence type="ECO:0000313" key="3">
    <source>
        <dbReference type="EMBL" id="KAJ1921291.1"/>
    </source>
</evidence>